<comment type="caution">
    <text evidence="1">The sequence shown here is derived from an EMBL/GenBank/DDBJ whole genome shotgun (WGS) entry which is preliminary data.</text>
</comment>
<keyword evidence="2" id="KW-1185">Reference proteome</keyword>
<reference evidence="2" key="1">
    <citation type="journal article" date="2019" name="Int. J. Syst. Evol. Microbiol.">
        <title>The Global Catalogue of Microorganisms (GCM) 10K type strain sequencing project: providing services to taxonomists for standard genome sequencing and annotation.</title>
        <authorList>
            <consortium name="The Broad Institute Genomics Platform"/>
            <consortium name="The Broad Institute Genome Sequencing Center for Infectious Disease"/>
            <person name="Wu L."/>
            <person name="Ma J."/>
        </authorList>
    </citation>
    <scope>NUCLEOTIDE SEQUENCE [LARGE SCALE GENOMIC DNA]</scope>
    <source>
        <strain evidence="2">JCM 17525</strain>
    </source>
</reference>
<evidence type="ECO:0008006" key="3">
    <source>
        <dbReference type="Google" id="ProtNLM"/>
    </source>
</evidence>
<dbReference type="EMBL" id="BAABBI010000008">
    <property type="protein sequence ID" value="GAA3792657.1"/>
    <property type="molecule type" value="Genomic_DNA"/>
</dbReference>
<evidence type="ECO:0000313" key="1">
    <source>
        <dbReference type="EMBL" id="GAA3792657.1"/>
    </source>
</evidence>
<sequence length="136" mass="16088">MKTLKPTWKISTRMILENFAFLQSEFDFHSFKKKWIKDEYYITTQKNGIEFCALIFQLSYNSPEIGIINHNELTEFKKELTPTNYYPIDKLDQSGELKNIAQNEIKYVESYIKKCADLLKNNPKILSVITSDFKDK</sequence>
<proteinExistence type="predicted"/>
<gene>
    <name evidence="1" type="ORF">GCM10022271_26230</name>
</gene>
<evidence type="ECO:0000313" key="2">
    <source>
        <dbReference type="Proteomes" id="UP001501456"/>
    </source>
</evidence>
<accession>A0ABP7HEY1</accession>
<dbReference type="Proteomes" id="UP001501456">
    <property type="component" value="Unassembled WGS sequence"/>
</dbReference>
<organism evidence="1 2">
    <name type="scientific">Corallibacter vietnamensis</name>
    <dbReference type="NCBI Taxonomy" id="904130"/>
    <lineage>
        <taxon>Bacteria</taxon>
        <taxon>Pseudomonadati</taxon>
        <taxon>Bacteroidota</taxon>
        <taxon>Flavobacteriia</taxon>
        <taxon>Flavobacteriales</taxon>
        <taxon>Flavobacteriaceae</taxon>
        <taxon>Corallibacter</taxon>
    </lineage>
</organism>
<protein>
    <recommendedName>
        <fullName evidence="3">DUF4304 domain-containing protein</fullName>
    </recommendedName>
</protein>
<name>A0ABP7HEY1_9FLAO</name>
<dbReference type="RefSeq" id="WP_344731080.1">
    <property type="nucleotide sequence ID" value="NZ_BAABBI010000008.1"/>
</dbReference>